<dbReference type="AlphaFoldDB" id="A0ABC8J3I8"/>
<keyword evidence="3" id="KW-0687">Ribonucleoprotein</keyword>
<dbReference type="Proteomes" id="UP001642260">
    <property type="component" value="Unassembled WGS sequence"/>
</dbReference>
<evidence type="ECO:0000256" key="1">
    <source>
        <dbReference type="ARBA" id="ARBA00010761"/>
    </source>
</evidence>
<keyword evidence="2" id="KW-0689">Ribosomal protein</keyword>
<protein>
    <submittedName>
        <fullName evidence="4">Uncharacterized protein</fullName>
    </submittedName>
</protein>
<dbReference type="EMBL" id="CAKOAT010071155">
    <property type="protein sequence ID" value="CAH8310020.1"/>
    <property type="molecule type" value="Genomic_DNA"/>
</dbReference>
<comment type="caution">
    <text evidence="4">The sequence shown here is derived from an EMBL/GenBank/DDBJ whole genome shotgun (WGS) entry which is preliminary data.</text>
</comment>
<keyword evidence="5" id="KW-1185">Reference proteome</keyword>
<accession>A0ABC8J3I8</accession>
<dbReference type="InterPro" id="IPR036419">
    <property type="entry name" value="Ribosomal_S3_C_sf"/>
</dbReference>
<evidence type="ECO:0000256" key="2">
    <source>
        <dbReference type="ARBA" id="ARBA00022980"/>
    </source>
</evidence>
<evidence type="ECO:0000256" key="3">
    <source>
        <dbReference type="ARBA" id="ARBA00023274"/>
    </source>
</evidence>
<sequence length="100" mass="11020">MKFEVGYMVSSGQPTKEYIDFAVKHVLFIQSLLGINVKVLFDWDPIRQVGPMTQLLDVVIIHAPKGKYVNPAPAQVVTLAALLLEAPLTAVDYPEMIPAV</sequence>
<evidence type="ECO:0000313" key="5">
    <source>
        <dbReference type="Proteomes" id="UP001642260"/>
    </source>
</evidence>
<reference evidence="4 5" key="1">
    <citation type="submission" date="2022-03" db="EMBL/GenBank/DDBJ databases">
        <authorList>
            <person name="Macdonald S."/>
            <person name="Ahmed S."/>
            <person name="Newling K."/>
        </authorList>
    </citation>
    <scope>NUCLEOTIDE SEQUENCE [LARGE SCALE GENOMIC DNA]</scope>
</reference>
<proteinExistence type="inferred from homology"/>
<comment type="similarity">
    <text evidence="1">Belongs to the universal ribosomal protein uS3 family.</text>
</comment>
<dbReference type="Gene3D" id="3.30.1140.32">
    <property type="entry name" value="Ribosomal protein S3, C-terminal domain"/>
    <property type="match status" value="1"/>
</dbReference>
<name>A0ABC8J3I8_ERUVS</name>
<gene>
    <name evidence="4" type="ORF">ERUC_LOCUS5603</name>
</gene>
<evidence type="ECO:0000313" key="4">
    <source>
        <dbReference type="EMBL" id="CAH8310020.1"/>
    </source>
</evidence>
<dbReference type="GO" id="GO:0005840">
    <property type="term" value="C:ribosome"/>
    <property type="evidence" value="ECO:0007669"/>
    <property type="project" value="UniProtKB-KW"/>
</dbReference>
<organism evidence="4 5">
    <name type="scientific">Eruca vesicaria subsp. sativa</name>
    <name type="common">Garden rocket</name>
    <name type="synonym">Eruca sativa</name>
    <dbReference type="NCBI Taxonomy" id="29727"/>
    <lineage>
        <taxon>Eukaryota</taxon>
        <taxon>Viridiplantae</taxon>
        <taxon>Streptophyta</taxon>
        <taxon>Embryophyta</taxon>
        <taxon>Tracheophyta</taxon>
        <taxon>Spermatophyta</taxon>
        <taxon>Magnoliopsida</taxon>
        <taxon>eudicotyledons</taxon>
        <taxon>Gunneridae</taxon>
        <taxon>Pentapetalae</taxon>
        <taxon>rosids</taxon>
        <taxon>malvids</taxon>
        <taxon>Brassicales</taxon>
        <taxon>Brassicaceae</taxon>
        <taxon>Brassiceae</taxon>
        <taxon>Eruca</taxon>
    </lineage>
</organism>
<dbReference type="GO" id="GO:1990904">
    <property type="term" value="C:ribonucleoprotein complex"/>
    <property type="evidence" value="ECO:0007669"/>
    <property type="project" value="UniProtKB-KW"/>
</dbReference>